<feature type="compositionally biased region" description="Polar residues" evidence="3">
    <location>
        <begin position="912"/>
        <end position="923"/>
    </location>
</feature>
<gene>
    <name evidence="4" type="ORF">HYPSUDRAFT_36770</name>
</gene>
<feature type="compositionally biased region" description="Polar residues" evidence="3">
    <location>
        <begin position="1817"/>
        <end position="1834"/>
    </location>
</feature>
<evidence type="ECO:0000313" key="5">
    <source>
        <dbReference type="Proteomes" id="UP000054270"/>
    </source>
</evidence>
<accession>A0A0D2Q301</accession>
<feature type="compositionally biased region" description="Basic and acidic residues" evidence="3">
    <location>
        <begin position="571"/>
        <end position="581"/>
    </location>
</feature>
<feature type="region of interest" description="Disordered" evidence="3">
    <location>
        <begin position="100"/>
        <end position="169"/>
    </location>
</feature>
<dbReference type="OMA" id="WGFAYDK"/>
<feature type="compositionally biased region" description="Low complexity" evidence="3">
    <location>
        <begin position="151"/>
        <end position="162"/>
    </location>
</feature>
<keyword evidence="5" id="KW-1185">Reference proteome</keyword>
<feature type="compositionally biased region" description="Basic and acidic residues" evidence="3">
    <location>
        <begin position="589"/>
        <end position="601"/>
    </location>
</feature>
<dbReference type="PANTHER" id="PTHR23160">
    <property type="entry name" value="SYNAPTONEMAL COMPLEX PROTEIN-RELATED"/>
    <property type="match status" value="1"/>
</dbReference>
<feature type="region of interest" description="Disordered" evidence="3">
    <location>
        <begin position="502"/>
        <end position="628"/>
    </location>
</feature>
<dbReference type="Proteomes" id="UP000054270">
    <property type="component" value="Unassembled WGS sequence"/>
</dbReference>
<dbReference type="PANTHER" id="PTHR23160:SF19">
    <property type="entry name" value="MYOSIN HEAVY CHAIN-RELATED PROTEIN"/>
    <property type="match status" value="1"/>
</dbReference>
<evidence type="ECO:0000256" key="3">
    <source>
        <dbReference type="SAM" id="MobiDB-lite"/>
    </source>
</evidence>
<feature type="compositionally biased region" description="Basic and acidic residues" evidence="3">
    <location>
        <begin position="506"/>
        <end position="519"/>
    </location>
</feature>
<reference evidence="5" key="1">
    <citation type="submission" date="2014-04" db="EMBL/GenBank/DDBJ databases">
        <title>Evolutionary Origins and Diversification of the Mycorrhizal Mutualists.</title>
        <authorList>
            <consortium name="DOE Joint Genome Institute"/>
            <consortium name="Mycorrhizal Genomics Consortium"/>
            <person name="Kohler A."/>
            <person name="Kuo A."/>
            <person name="Nagy L.G."/>
            <person name="Floudas D."/>
            <person name="Copeland A."/>
            <person name="Barry K.W."/>
            <person name="Cichocki N."/>
            <person name="Veneault-Fourrey C."/>
            <person name="LaButti K."/>
            <person name="Lindquist E.A."/>
            <person name="Lipzen A."/>
            <person name="Lundell T."/>
            <person name="Morin E."/>
            <person name="Murat C."/>
            <person name="Riley R."/>
            <person name="Ohm R."/>
            <person name="Sun H."/>
            <person name="Tunlid A."/>
            <person name="Henrissat B."/>
            <person name="Grigoriev I.V."/>
            <person name="Hibbett D.S."/>
            <person name="Martin F."/>
        </authorList>
    </citation>
    <scope>NUCLEOTIDE SEQUENCE [LARGE SCALE GENOMIC DNA]</scope>
    <source>
        <strain evidence="5">FD-334 SS-4</strain>
    </source>
</reference>
<sequence length="1946" mass="211589">MSKRRDPLPRLSIAPNLNMQQPMGGPGGGFYSPALPTSIQQSFHPAFPATNPLQTPMQSFFTGPPGAPGRPMHHAHQASIQLAAAGIHPPNFATPVTAHFPRPSMMLGPGGQPQAPSHPFPNRNRRQLSIGGPPKAVLGGPARKVSPMPATPGAAPTPSSSTPAPPKAKKMVVNLPKETLAGEDGQPATRPEWARSPLATAPADIPVHPADITTAESYPPDEYRLTLPPSIDVFLPGKVAWEVIKQKEIEEKLQKLGVERGSGSTIPHIHAPHARAASISSPADPALLLFKLNKLQKAQDASSVGSSLASSPQPSFTGPFGLSPSPRFITNRHGHTMSLAQVPSYQAYSSTPSPFNPFGMNAVLGSDSVAESVTSDSSFQTDPIHAPQGRVPVNFGPPLSAVGNPNHIDFIRGFGLDVPLESEEEGEEEDQPRQNEELGDEEDNGAAGEMDQYTGDGETSEIDDNTTTAPQTRVHSRHVSKLSAALSLRSVGGNFHSQFDSAVAEAAERQQELEERAAEADQSEVEGEEERQMVRDLEVDPVEEWTGSEDVYLGLETSDDESIGEWSNPSDEERARQQRVERRMRRRNRQQDVDQPRRLPDFPRPPESALGFLQRREDDIISNPSEENLPLGARRAEFLGVRTEEYYPESGADRARQHNPFGIPEHSRGPSSPYSVHDPAMAHSRSGSDNYAYAPNPTHQSTLSAGRRASLNPLAKPFVFGQSFGTSASWSQPEPAAPSMPIPVSASVGSGSYSPLHGRLPSLGKSLNVAAPEFKPGAFNFRVPGLPTMPVPEPVAPPFPEPQHAMPPSVEASPFKVQGREKRQRRLSSASSVEEEGDSMSSFKFPMKLDTSSPNIHHRRRSRSLSSARAADIDEPAFQPFTFAGFNAVANNMPWVPKESDTVDGGVEESMNDSSTAKGDNSELQANDVFVPMPTPAPAKQKRAPIPLDFTHPVSGNTVPAGVFKALISSNNEERTRRSVRSRLDSREIFEHSRRPSMDDDHVALIAHRQPSQPSRLVTDPGERALRAADDVFAPVRHVRRRSSLPDTLGGDDDDEQDVESLAQSSVAAALSLQQLESVIAQLLDEKLGDLRHHIMRREQRTDTGATAEEVIAMFEEQLREVAARHAESSQMDARGEVDFQLLREIVEDGHADLLAKFQSDLRHLVPGAPGASVSGGSPDVLPAVEEVGKKTVDAVVEAISELSARQDAALSKAPAVEYDLIVSKIVSVLSPMIRSLHNEPVDYDFLTRELTQSVKPHISQLIDLASDKRETAGLIVERILPHLAALKPVPVDADAITVKLITEVRRAIAPIDAFEIKEQVADLVVERLDSRLAVRDKASSANATYVQVAEGVSQILESVNKVPAAVDRVADGQRAAAERQAAFAEVQSQILASVAGIPSKVEPQLQEVKALQNDILKKLDQPAPVAEPDVNIILIKDIVEALSTEQRKLSEQGEGAVSERKDVLDKLAALPESFSAIAKGIEHSLTELITSRDSTKRELDELRKLNTEYQIQVTKARGSHGQVRVEKDVLVEKLGIVEADRDRLRAQMKELQTAASTQATEASASQARNAEVEDALAKALARLQSADVVAETNQRTIADLEVSKKDLTAENQELKSKAASWDREVVIANKEKDIASKSLAALQAKYDALVSQQSNWDALNAATEKINLVFNLLENADSEEQKELRHYRDHCKTLEDENAGIQKRFKDLESKLANSERSGATVRQTLAQAQQRSEEWERLAKAAQGTAEMLETKLEQAEQTQAQLDADYEFAKMQLDEKEADSRLQSDRATKLQQQIASLESKCAHLQGELEKANASRLSSAAPTFRPRTNGTASHPPPRPDSRASTVYNEAPNRRMSSYSSARSLAAPPSGHEPSVRDSMHAPSNVAREWGQTPLRTPVGRYSSLAPATPKAQYAAPYQQYARGPSPTPSTVSAAPTQGEDGWWS</sequence>
<organism evidence="4 5">
    <name type="scientific">Hypholoma sublateritium (strain FD-334 SS-4)</name>
    <dbReference type="NCBI Taxonomy" id="945553"/>
    <lineage>
        <taxon>Eukaryota</taxon>
        <taxon>Fungi</taxon>
        <taxon>Dikarya</taxon>
        <taxon>Basidiomycota</taxon>
        <taxon>Agaricomycotina</taxon>
        <taxon>Agaricomycetes</taxon>
        <taxon>Agaricomycetidae</taxon>
        <taxon>Agaricales</taxon>
        <taxon>Agaricineae</taxon>
        <taxon>Strophariaceae</taxon>
        <taxon>Hypholoma</taxon>
    </lineage>
</organism>
<evidence type="ECO:0000256" key="2">
    <source>
        <dbReference type="SAM" id="Coils"/>
    </source>
</evidence>
<feature type="coiled-coil region" evidence="2">
    <location>
        <begin position="1591"/>
        <end position="1632"/>
    </location>
</feature>
<name>A0A0D2Q301_HYPSF</name>
<feature type="region of interest" description="Disordered" evidence="3">
    <location>
        <begin position="421"/>
        <end position="481"/>
    </location>
</feature>
<feature type="compositionally biased region" description="Acidic residues" evidence="3">
    <location>
        <begin position="421"/>
        <end position="430"/>
    </location>
</feature>
<dbReference type="STRING" id="945553.A0A0D2Q301"/>
<evidence type="ECO:0000313" key="4">
    <source>
        <dbReference type="EMBL" id="KJA25930.1"/>
    </source>
</evidence>
<keyword evidence="1 2" id="KW-0175">Coiled coil</keyword>
<feature type="region of interest" description="Disordered" evidence="3">
    <location>
        <begin position="648"/>
        <end position="704"/>
    </location>
</feature>
<evidence type="ECO:0000256" key="1">
    <source>
        <dbReference type="ARBA" id="ARBA00023054"/>
    </source>
</evidence>
<feature type="region of interest" description="Disordered" evidence="3">
    <location>
        <begin position="899"/>
        <end position="923"/>
    </location>
</feature>
<dbReference type="SUPFAM" id="SSF57997">
    <property type="entry name" value="Tropomyosin"/>
    <property type="match status" value="1"/>
</dbReference>
<feature type="region of interest" description="Disordered" evidence="3">
    <location>
        <begin position="1811"/>
        <end position="1946"/>
    </location>
</feature>
<protein>
    <submittedName>
        <fullName evidence="4">Uncharacterized protein</fullName>
    </submittedName>
</protein>
<feature type="region of interest" description="Disordered" evidence="3">
    <location>
        <begin position="796"/>
        <end position="869"/>
    </location>
</feature>
<dbReference type="EMBL" id="KN817529">
    <property type="protein sequence ID" value="KJA25930.1"/>
    <property type="molecule type" value="Genomic_DNA"/>
</dbReference>
<feature type="compositionally biased region" description="Low complexity" evidence="3">
    <location>
        <begin position="1907"/>
        <end position="1923"/>
    </location>
</feature>
<dbReference type="OrthoDB" id="3357224at2759"/>
<proteinExistence type="predicted"/>
<feature type="region of interest" description="Disordered" evidence="3">
    <location>
        <begin position="1"/>
        <end position="32"/>
    </location>
</feature>
<feature type="coiled-coil region" evidence="2">
    <location>
        <begin position="1486"/>
        <end position="1562"/>
    </location>
</feature>